<evidence type="ECO:0000313" key="2">
    <source>
        <dbReference type="EMBL" id="BBF81989.1"/>
    </source>
</evidence>
<dbReference type="EMBL" id="AP018828">
    <property type="protein sequence ID" value="BBF81989.1"/>
    <property type="molecule type" value="Genomic_DNA"/>
</dbReference>
<sequence>MVDKDVLTTPEDDKKAYLAAQKRRNIAIGLGLLAFVVLVFLVSIIRMTQGVQAAHGG</sequence>
<gene>
    <name evidence="2" type="ORF">EM6_2608</name>
</gene>
<accession>A0A3G9GBL4</accession>
<organism evidence="2 3">
    <name type="scientific">Asticcacaulis excentricus</name>
    <dbReference type="NCBI Taxonomy" id="78587"/>
    <lineage>
        <taxon>Bacteria</taxon>
        <taxon>Pseudomonadati</taxon>
        <taxon>Pseudomonadota</taxon>
        <taxon>Alphaproteobacteria</taxon>
        <taxon>Caulobacterales</taxon>
        <taxon>Caulobacteraceae</taxon>
        <taxon>Asticcacaulis</taxon>
    </lineage>
</organism>
<dbReference type="RefSeq" id="WP_172961264.1">
    <property type="nucleotide sequence ID" value="NZ_AP018828.1"/>
</dbReference>
<keyword evidence="1" id="KW-0472">Membrane</keyword>
<keyword evidence="1" id="KW-1133">Transmembrane helix</keyword>
<feature type="transmembrane region" description="Helical" evidence="1">
    <location>
        <begin position="26"/>
        <end position="45"/>
    </location>
</feature>
<protein>
    <recommendedName>
        <fullName evidence="4">Protoheme IX farnesyltransferase</fullName>
    </recommendedName>
</protein>
<dbReference type="Proteomes" id="UP000278756">
    <property type="component" value="Chromosome 2"/>
</dbReference>
<reference evidence="3" key="1">
    <citation type="journal article" date="2017" name="Biotechnol. Biofuels">
        <title>Evaluation of environmental bacterial communities as a factor affecting the growth of duckweed Lemna minor.</title>
        <authorList>
            <person name="Ishizawa H."/>
            <person name="Kuroda M."/>
            <person name="Morikawa M."/>
            <person name="Ike M."/>
        </authorList>
    </citation>
    <scope>NUCLEOTIDE SEQUENCE [LARGE SCALE GENOMIC DNA]</scope>
    <source>
        <strain evidence="3">M6</strain>
    </source>
</reference>
<evidence type="ECO:0000313" key="3">
    <source>
        <dbReference type="Proteomes" id="UP000278756"/>
    </source>
</evidence>
<reference evidence="3" key="2">
    <citation type="journal article" date="2017" name="Plant Physiol. Biochem.">
        <title>Differential oxidative and antioxidative response of duckweed Lemna minor toward plant growth promoting/inhibiting bacteria.</title>
        <authorList>
            <person name="Ishizawa H."/>
            <person name="Kuroda M."/>
            <person name="Morikawa M."/>
            <person name="Ike M."/>
        </authorList>
    </citation>
    <scope>NUCLEOTIDE SEQUENCE [LARGE SCALE GENOMIC DNA]</scope>
    <source>
        <strain evidence="3">M6</strain>
    </source>
</reference>
<evidence type="ECO:0000256" key="1">
    <source>
        <dbReference type="SAM" id="Phobius"/>
    </source>
</evidence>
<evidence type="ECO:0008006" key="4">
    <source>
        <dbReference type="Google" id="ProtNLM"/>
    </source>
</evidence>
<dbReference type="AlphaFoldDB" id="A0A3G9GBL4"/>
<proteinExistence type="predicted"/>
<keyword evidence="1" id="KW-0812">Transmembrane</keyword>
<name>A0A3G9GBL4_9CAUL</name>